<dbReference type="KEGG" id="tng:GSTEN00026759G001"/>
<reference evidence="3" key="2">
    <citation type="submission" date="2004-02" db="EMBL/GenBank/DDBJ databases">
        <authorList>
            <consortium name="Genoscope"/>
            <consortium name="Whitehead Institute Centre for Genome Research"/>
        </authorList>
    </citation>
    <scope>NUCLEOTIDE SEQUENCE</scope>
</reference>
<keyword evidence="2" id="KW-0732">Signal</keyword>
<evidence type="ECO:0000256" key="1">
    <source>
        <dbReference type="SAM" id="MobiDB-lite"/>
    </source>
</evidence>
<evidence type="ECO:0000313" key="3">
    <source>
        <dbReference type="EMBL" id="CAG06414.1"/>
    </source>
</evidence>
<comment type="caution">
    <text evidence="3">The sequence shown here is derived from an EMBL/GenBank/DDBJ whole genome shotgun (WGS) entry which is preliminary data.</text>
</comment>
<evidence type="ECO:0000256" key="2">
    <source>
        <dbReference type="SAM" id="SignalP"/>
    </source>
</evidence>
<feature type="region of interest" description="Disordered" evidence="1">
    <location>
        <begin position="24"/>
        <end position="43"/>
    </location>
</feature>
<accession>Q4RYW8</accession>
<protein>
    <submittedName>
        <fullName evidence="3">(spotted green pufferfish) hypothetical protein</fullName>
    </submittedName>
</protein>
<reference evidence="3" key="1">
    <citation type="journal article" date="2004" name="Nature">
        <title>Genome duplication in the teleost fish Tetraodon nigroviridis reveals the early vertebrate proto-karyotype.</title>
        <authorList>
            <person name="Jaillon O."/>
            <person name="Aury J.-M."/>
            <person name="Brunet F."/>
            <person name="Petit J.-L."/>
            <person name="Stange-Thomann N."/>
            <person name="Mauceli E."/>
            <person name="Bouneau L."/>
            <person name="Fischer C."/>
            <person name="Ozouf-Costaz C."/>
            <person name="Bernot A."/>
            <person name="Nicaud S."/>
            <person name="Jaffe D."/>
            <person name="Fisher S."/>
            <person name="Lutfalla G."/>
            <person name="Dossat C."/>
            <person name="Segurens B."/>
            <person name="Dasilva C."/>
            <person name="Salanoubat M."/>
            <person name="Levy M."/>
            <person name="Boudet N."/>
            <person name="Castellano S."/>
            <person name="Anthouard V."/>
            <person name="Jubin C."/>
            <person name="Castelli V."/>
            <person name="Katinka M."/>
            <person name="Vacherie B."/>
            <person name="Biemont C."/>
            <person name="Skalli Z."/>
            <person name="Cattolico L."/>
            <person name="Poulain J."/>
            <person name="De Berardinis V."/>
            <person name="Cruaud C."/>
            <person name="Duprat S."/>
            <person name="Brottier P."/>
            <person name="Coutanceau J.-P."/>
            <person name="Gouzy J."/>
            <person name="Parra G."/>
            <person name="Lardier G."/>
            <person name="Chapple C."/>
            <person name="McKernan K.J."/>
            <person name="McEwan P."/>
            <person name="Bosak S."/>
            <person name="Kellis M."/>
            <person name="Volff J.-N."/>
            <person name="Guigo R."/>
            <person name="Zody M.C."/>
            <person name="Mesirov J."/>
            <person name="Lindblad-Toh K."/>
            <person name="Birren B."/>
            <person name="Nusbaum C."/>
            <person name="Kahn D."/>
            <person name="Robinson-Rechavi M."/>
            <person name="Laudet V."/>
            <person name="Schachter V."/>
            <person name="Quetier F."/>
            <person name="Saurin W."/>
            <person name="Scarpelli C."/>
            <person name="Wincker P."/>
            <person name="Lander E.S."/>
            <person name="Weissenbach J."/>
            <person name="Roest Crollius H."/>
        </authorList>
    </citation>
    <scope>NUCLEOTIDE SEQUENCE [LARGE SCALE GENOMIC DNA]</scope>
</reference>
<sequence length="128" mass="13452">MKMLRIAGLLAVVALGLSASRTKGTVGEGQLPPPGAPPRVRGGSAKCEQKCSVDGDESAVALLSGFKVCAELSGGIFSHLSSSSLSLLSCWRLISTAQEYFYLLCQYDGGSRFTSSRAEVFLGCTVWV</sequence>
<feature type="chain" id="PRO_5004243523" evidence="2">
    <location>
        <begin position="25"/>
        <end position="128"/>
    </location>
</feature>
<feature type="signal peptide" evidence="2">
    <location>
        <begin position="1"/>
        <end position="24"/>
    </location>
</feature>
<organism evidence="3">
    <name type="scientific">Tetraodon nigroviridis</name>
    <name type="common">Spotted green pufferfish</name>
    <name type="synonym">Chelonodon nigroviridis</name>
    <dbReference type="NCBI Taxonomy" id="99883"/>
    <lineage>
        <taxon>Eukaryota</taxon>
        <taxon>Metazoa</taxon>
        <taxon>Chordata</taxon>
        <taxon>Craniata</taxon>
        <taxon>Vertebrata</taxon>
        <taxon>Euteleostomi</taxon>
        <taxon>Actinopterygii</taxon>
        <taxon>Neopterygii</taxon>
        <taxon>Teleostei</taxon>
        <taxon>Neoteleostei</taxon>
        <taxon>Acanthomorphata</taxon>
        <taxon>Eupercaria</taxon>
        <taxon>Tetraodontiformes</taxon>
        <taxon>Tetradontoidea</taxon>
        <taxon>Tetraodontidae</taxon>
        <taxon>Tetraodon</taxon>
    </lineage>
</organism>
<gene>
    <name evidence="3" type="ORF">GSTENG00026759001</name>
</gene>
<name>Q4RYW8_TETNG</name>
<proteinExistence type="predicted"/>
<dbReference type="EMBL" id="CAAE01014974">
    <property type="protein sequence ID" value="CAG06414.1"/>
    <property type="molecule type" value="Genomic_DNA"/>
</dbReference>
<dbReference type="AlphaFoldDB" id="Q4RYW8"/>